<comment type="pathway">
    <text evidence="1">Protein modification; protein glycosylation.</text>
</comment>
<dbReference type="AlphaFoldDB" id="A0AAU8J996"/>
<keyword evidence="2" id="KW-0328">Glycosyltransferase</keyword>
<gene>
    <name evidence="7" type="ORF">ABWT76_003383</name>
</gene>
<keyword evidence="5" id="KW-0802">TPR repeat</keyword>
<reference evidence="7" key="1">
    <citation type="submission" date="2024-07" db="EMBL/GenBank/DDBJ databases">
        <authorList>
            <person name="Kim Y.J."/>
            <person name="Jeong J.Y."/>
        </authorList>
    </citation>
    <scope>NUCLEOTIDE SEQUENCE</scope>
    <source>
        <strain evidence="7">GIHE-MW2</strain>
    </source>
</reference>
<evidence type="ECO:0000259" key="6">
    <source>
        <dbReference type="Pfam" id="PF13844"/>
    </source>
</evidence>
<protein>
    <recommendedName>
        <fullName evidence="6">O-GlcNAc transferase C-terminal domain-containing protein</fullName>
    </recommendedName>
</protein>
<evidence type="ECO:0000256" key="1">
    <source>
        <dbReference type="ARBA" id="ARBA00004922"/>
    </source>
</evidence>
<name>A0AAU8J996_9CYAN</name>
<dbReference type="EMBL" id="CP159837">
    <property type="protein sequence ID" value="XCM34751.1"/>
    <property type="molecule type" value="Genomic_DNA"/>
</dbReference>
<dbReference type="CDD" id="cd11301">
    <property type="entry name" value="Fut1_Fut2_like"/>
    <property type="match status" value="1"/>
</dbReference>
<dbReference type="Pfam" id="PF13844">
    <property type="entry name" value="Glyco_transf_41"/>
    <property type="match status" value="2"/>
</dbReference>
<evidence type="ECO:0000256" key="4">
    <source>
        <dbReference type="ARBA" id="ARBA00022737"/>
    </source>
</evidence>
<organism evidence="7">
    <name type="scientific">Planktothricoides raciborskii GIHE-MW2</name>
    <dbReference type="NCBI Taxonomy" id="2792601"/>
    <lineage>
        <taxon>Bacteria</taxon>
        <taxon>Bacillati</taxon>
        <taxon>Cyanobacteriota</taxon>
        <taxon>Cyanophyceae</taxon>
        <taxon>Oscillatoriophycideae</taxon>
        <taxon>Oscillatoriales</taxon>
        <taxon>Oscillatoriaceae</taxon>
        <taxon>Planktothricoides</taxon>
    </lineage>
</organism>
<dbReference type="PANTHER" id="PTHR44835">
    <property type="entry name" value="UDP-N-ACETYLGLUCOSAMINE--PEPTIDE N-ACETYLGLUCOSAMINYLTRANSFERASE SPINDLY-RELATED"/>
    <property type="match status" value="1"/>
</dbReference>
<dbReference type="PANTHER" id="PTHR44835:SF1">
    <property type="entry name" value="PROTEIN O-GLCNAC TRANSFERASE"/>
    <property type="match status" value="1"/>
</dbReference>
<dbReference type="Gene3D" id="3.40.50.11380">
    <property type="match status" value="1"/>
</dbReference>
<evidence type="ECO:0000256" key="2">
    <source>
        <dbReference type="ARBA" id="ARBA00022676"/>
    </source>
</evidence>
<accession>A0AAU8J996</accession>
<evidence type="ECO:0000313" key="7">
    <source>
        <dbReference type="EMBL" id="XCM34751.1"/>
    </source>
</evidence>
<dbReference type="SUPFAM" id="SSF53756">
    <property type="entry name" value="UDP-Glycosyltransferase/glycogen phosphorylase"/>
    <property type="match status" value="1"/>
</dbReference>
<dbReference type="Gene3D" id="3.40.50.11350">
    <property type="match status" value="1"/>
</dbReference>
<sequence length="862" mass="99082">MTKHLITMSTFGTNGRFGNQIFQYAFLKIYAKEHDLQVQIPRWPIGEYLFGHQDPEISQILPQIRESSQEIAESEIITANPPLQNIDIWGYFQYHTSYYAQYKDYFCDLFKPRAEIEQKIQQAWHKLGLSQKTVVCLHIRLKDYGFSYFFIPPFAWYVDWLNELWPSLENPILYIATDEPETVLHHFSAYHPVTAKDLPIELPEADFNADFYVDFYILSQGDLVAISNSTFSFAACMLNQRSKLFVRPHLPSQKLITFDPWHSEPIFRDVKVAAFESGDLHTIRQQICDRWLSLTTIDQIKMTYLGGVGTDHKNVLKLATQDEPLSPTEQKILDQITPKFATGINPSNLQYFLAAMLYRRSYQFSWVIQIEQWAEIPDWFFEYFLEFIFAAPRYFTQIGDIEKYSQYIQDLINQIHYKIFTAFSVNREIQWKDIAIKLSNIAYRIPLSFAEKNFRDLVIKQTEIIEFALITTSHQVDYRFDNAPHSGKIRLGILQSNFGYNSETLANLPIFEFLNQEEFDVILYAVEKSVDPIESYCASPVNRLVHLPEGLAAAVNTIRRDHLDILLIGSNATGRNKSIELLAIHRLAKIQVINSVSLITTGMRHIDYYIAGNLTAPLPASQQYYTEKLVNLPGSGFCFKYPLTLPEPQLKFQRSDWGVNSESVVFISGANFYKIIPELRETWAKILQAVPNSILVLYPFGANWAKAYPKRSFAKQMAQVFEQYGLDSDRVFLYGNLPSQADVNACLQLADIYLDAYPYTGALSLLAPLQVGLPVVVREGDILRSRRGAAILQEMGHPELITNSEASYIQLAIALAKDRVKRQGLKQHLQDKFCQLPPFLDSRVYAAAMGKLLAKLFLSRSQ</sequence>
<keyword evidence="4" id="KW-0677">Repeat</keyword>
<evidence type="ECO:0000256" key="5">
    <source>
        <dbReference type="ARBA" id="ARBA00022803"/>
    </source>
</evidence>
<dbReference type="RefSeq" id="WP_082348886.1">
    <property type="nucleotide sequence ID" value="NZ_CP159837.1"/>
</dbReference>
<dbReference type="InterPro" id="IPR051939">
    <property type="entry name" value="Glycosyltr_41/O-GlcNAc_trsf"/>
</dbReference>
<dbReference type="InterPro" id="IPR029489">
    <property type="entry name" value="OGT/SEC/SPY_C"/>
</dbReference>
<feature type="domain" description="O-GlcNAc transferase C-terminal" evidence="6">
    <location>
        <begin position="653"/>
        <end position="848"/>
    </location>
</feature>
<keyword evidence="3" id="KW-0808">Transferase</keyword>
<proteinExistence type="predicted"/>
<dbReference type="Gene3D" id="3.40.50.2000">
    <property type="entry name" value="Glycogen Phosphorylase B"/>
    <property type="match status" value="1"/>
</dbReference>
<feature type="domain" description="O-GlcNAc transferase C-terminal" evidence="6">
    <location>
        <begin position="467"/>
        <end position="637"/>
    </location>
</feature>
<evidence type="ECO:0000256" key="3">
    <source>
        <dbReference type="ARBA" id="ARBA00022679"/>
    </source>
</evidence>
<dbReference type="GO" id="GO:0016757">
    <property type="term" value="F:glycosyltransferase activity"/>
    <property type="evidence" value="ECO:0007669"/>
    <property type="project" value="UniProtKB-KW"/>
</dbReference>